<dbReference type="SUPFAM" id="SSF53448">
    <property type="entry name" value="Nucleotide-diphospho-sugar transferases"/>
    <property type="match status" value="1"/>
</dbReference>
<keyword evidence="2" id="KW-1003">Cell membrane</keyword>
<evidence type="ECO:0000313" key="8">
    <source>
        <dbReference type="Proteomes" id="UP001301140"/>
    </source>
</evidence>
<evidence type="ECO:0000259" key="6">
    <source>
        <dbReference type="Pfam" id="PF00535"/>
    </source>
</evidence>
<dbReference type="GO" id="GO:0005886">
    <property type="term" value="C:plasma membrane"/>
    <property type="evidence" value="ECO:0007669"/>
    <property type="project" value="UniProtKB-SubCell"/>
</dbReference>
<dbReference type="InterPro" id="IPR001173">
    <property type="entry name" value="Glyco_trans_2-like"/>
</dbReference>
<evidence type="ECO:0000256" key="2">
    <source>
        <dbReference type="ARBA" id="ARBA00022475"/>
    </source>
</evidence>
<dbReference type="AlphaFoldDB" id="A0AAP4D5J5"/>
<accession>A0AAP4D5J5</accession>
<evidence type="ECO:0000313" key="7">
    <source>
        <dbReference type="EMBL" id="MDF1586854.1"/>
    </source>
</evidence>
<comment type="caution">
    <text evidence="7">The sequence shown here is derived from an EMBL/GenBank/DDBJ whole genome shotgun (WGS) entry which is preliminary data.</text>
</comment>
<dbReference type="PANTHER" id="PTHR43646:SF2">
    <property type="entry name" value="GLYCOSYLTRANSFERASE 2-LIKE DOMAIN-CONTAINING PROTEIN"/>
    <property type="match status" value="1"/>
</dbReference>
<keyword evidence="4" id="KW-0808">Transferase</keyword>
<evidence type="ECO:0000256" key="1">
    <source>
        <dbReference type="ARBA" id="ARBA00004236"/>
    </source>
</evidence>
<dbReference type="Gene3D" id="3.90.550.10">
    <property type="entry name" value="Spore Coat Polysaccharide Biosynthesis Protein SpsA, Chain A"/>
    <property type="match status" value="1"/>
</dbReference>
<gene>
    <name evidence="7" type="ORF">PZ740_10730</name>
</gene>
<keyword evidence="8" id="KW-1185">Reference proteome</keyword>
<evidence type="ECO:0000256" key="5">
    <source>
        <dbReference type="ARBA" id="ARBA00023136"/>
    </source>
</evidence>
<dbReference type="EMBL" id="JARGEQ010000096">
    <property type="protein sequence ID" value="MDF1586854.1"/>
    <property type="molecule type" value="Genomic_DNA"/>
</dbReference>
<evidence type="ECO:0000256" key="3">
    <source>
        <dbReference type="ARBA" id="ARBA00022676"/>
    </source>
</evidence>
<dbReference type="GO" id="GO:0016757">
    <property type="term" value="F:glycosyltransferase activity"/>
    <property type="evidence" value="ECO:0007669"/>
    <property type="project" value="UniProtKB-KW"/>
</dbReference>
<evidence type="ECO:0000256" key="4">
    <source>
        <dbReference type="ARBA" id="ARBA00022679"/>
    </source>
</evidence>
<organism evidence="7 8">
    <name type="scientific">Marinimicrococcus flavescens</name>
    <dbReference type="NCBI Taxonomy" id="3031815"/>
    <lineage>
        <taxon>Bacteria</taxon>
        <taxon>Pseudomonadati</taxon>
        <taxon>Pseudomonadota</taxon>
        <taxon>Alphaproteobacteria</taxon>
        <taxon>Geminicoccales</taxon>
        <taxon>Geminicoccaceae</taxon>
        <taxon>Marinimicrococcus</taxon>
    </lineage>
</organism>
<keyword evidence="3" id="KW-0328">Glycosyltransferase</keyword>
<protein>
    <submittedName>
        <fullName evidence="7">Glycosyltransferase family A protein</fullName>
    </submittedName>
</protein>
<dbReference type="CDD" id="cd00761">
    <property type="entry name" value="Glyco_tranf_GTA_type"/>
    <property type="match status" value="1"/>
</dbReference>
<keyword evidence="5" id="KW-0472">Membrane</keyword>
<proteinExistence type="predicted"/>
<sequence length="377" mass="39749">MLARPAPRRPVGAVIAVPVRDEARRLPGCLAALAAQRGVGDGVEVLLLLNNCADASLEVALGLQARGPLPVSVAALRLEGSCSHVGWARRLAMDAAARRLREGGSVGGGVLTTDADSRAEPQWLEANLRAVEAGADAVAGVIVPDPAELGGLCSRARRRLRRQQCYDRLLERLASLLDPEPHDPWPRHGHHCGASMAARLAAYEAVGGLPPVPSSEDRAFFELLRREDGRIRHCPRARVVTSCRLSGRAAGGMAETLLHWSSTGGQGQVEAALPAVRALALRARLRVAWCQGRASADLAHALRLPQATLRQVLAAPRFGQALEQARELTARLRPVLVPAAGLAREIRVAGQLLARLAAADAPDRAGSDRAAGPAPAA</sequence>
<name>A0AAP4D5J5_9PROT</name>
<reference evidence="7 8" key="1">
    <citation type="submission" date="2023-03" db="EMBL/GenBank/DDBJ databases">
        <title>YIM 152171 draft genome.</title>
        <authorList>
            <person name="Yang Z."/>
        </authorList>
    </citation>
    <scope>NUCLEOTIDE SEQUENCE [LARGE SCALE GENOMIC DNA]</scope>
    <source>
        <strain evidence="7 8">YIM 152171</strain>
    </source>
</reference>
<dbReference type="RefSeq" id="WP_327789273.1">
    <property type="nucleotide sequence ID" value="NZ_JARGEQ010000096.1"/>
</dbReference>
<dbReference type="Proteomes" id="UP001301140">
    <property type="component" value="Unassembled WGS sequence"/>
</dbReference>
<dbReference type="InterPro" id="IPR029044">
    <property type="entry name" value="Nucleotide-diphossugar_trans"/>
</dbReference>
<feature type="domain" description="Glycosyltransferase 2-like" evidence="6">
    <location>
        <begin position="15"/>
        <end position="145"/>
    </location>
</feature>
<dbReference type="Pfam" id="PF00535">
    <property type="entry name" value="Glycos_transf_2"/>
    <property type="match status" value="1"/>
</dbReference>
<dbReference type="PANTHER" id="PTHR43646">
    <property type="entry name" value="GLYCOSYLTRANSFERASE"/>
    <property type="match status" value="1"/>
</dbReference>
<comment type="subcellular location">
    <subcellularLocation>
        <location evidence="1">Cell membrane</location>
    </subcellularLocation>
</comment>